<dbReference type="KEGG" id="mtr:11438006"/>
<accession>A0A0C3VGK2</accession>
<evidence type="ECO:0000256" key="2">
    <source>
        <dbReference type="ARBA" id="ARBA00022741"/>
    </source>
</evidence>
<dbReference type="CDD" id="cd14798">
    <property type="entry name" value="RX-CC_like"/>
    <property type="match status" value="1"/>
</dbReference>
<keyword evidence="9" id="KW-0378">Hydrolase</keyword>
<reference evidence="9" key="4">
    <citation type="journal article" date="2018" name="Nat. Plants">
        <title>Whole-genome landscape of Medicago truncatula symbiotic genes.</title>
        <authorList>
            <person name="Pecrix Y."/>
            <person name="Gamas P."/>
            <person name="Carrere S."/>
        </authorList>
    </citation>
    <scope>NUCLEOTIDE SEQUENCE</scope>
    <source>
        <tissue evidence="9">Leaves</tissue>
    </source>
</reference>
<dbReference type="SUPFAM" id="SSF52540">
    <property type="entry name" value="P-loop containing nucleoside triphosphate hydrolases"/>
    <property type="match status" value="1"/>
</dbReference>
<dbReference type="Proteomes" id="UP000265566">
    <property type="component" value="Chromosome 3"/>
</dbReference>
<evidence type="ECO:0000259" key="6">
    <source>
        <dbReference type="Pfam" id="PF23559"/>
    </source>
</evidence>
<dbReference type="OrthoDB" id="1414884at2759"/>
<dbReference type="EMBL" id="CM001219">
    <property type="protein sequence ID" value="AES70497.2"/>
    <property type="molecule type" value="Genomic_DNA"/>
</dbReference>
<dbReference type="Gene3D" id="1.10.8.430">
    <property type="entry name" value="Helical domain of apoptotic protease-activating factors"/>
    <property type="match status" value="1"/>
</dbReference>
<dbReference type="PaxDb" id="3880-AES70497"/>
<dbReference type="InterPro" id="IPR042197">
    <property type="entry name" value="Apaf_helical"/>
</dbReference>
<dbReference type="InterPro" id="IPR036388">
    <property type="entry name" value="WH-like_DNA-bd_sf"/>
</dbReference>
<evidence type="ECO:0000313" key="9">
    <source>
        <dbReference type="EMBL" id="RHN67273.1"/>
    </source>
</evidence>
<dbReference type="InterPro" id="IPR032675">
    <property type="entry name" value="LRR_dom_sf"/>
</dbReference>
<evidence type="ECO:0000313" key="10">
    <source>
        <dbReference type="EnsemblPlants" id="AES70497"/>
    </source>
</evidence>
<keyword evidence="2" id="KW-0547">Nucleotide-binding</keyword>
<keyword evidence="11" id="KW-1185">Reference proteome</keyword>
<dbReference type="SUPFAM" id="SSF52058">
    <property type="entry name" value="L domain-like"/>
    <property type="match status" value="1"/>
</dbReference>
<dbReference type="Pfam" id="PF23598">
    <property type="entry name" value="LRR_14"/>
    <property type="match status" value="1"/>
</dbReference>
<dbReference type="Gene3D" id="1.10.10.10">
    <property type="entry name" value="Winged helix-like DNA-binding domain superfamily/Winged helix DNA-binding domain"/>
    <property type="match status" value="1"/>
</dbReference>
<dbReference type="eggNOG" id="KOG4658">
    <property type="taxonomic scope" value="Eukaryota"/>
</dbReference>
<accession>G7J1I4</accession>
<dbReference type="FunFam" id="1.10.10.10:FF:000322">
    <property type="entry name" value="Probable disease resistance protein At1g63360"/>
    <property type="match status" value="1"/>
</dbReference>
<dbReference type="GO" id="GO:0043531">
    <property type="term" value="F:ADP binding"/>
    <property type="evidence" value="ECO:0007669"/>
    <property type="project" value="InterPro"/>
</dbReference>
<dbReference type="InterPro" id="IPR002182">
    <property type="entry name" value="NB-ARC"/>
</dbReference>
<dbReference type="Gene3D" id="3.80.10.10">
    <property type="entry name" value="Ribonuclease Inhibitor"/>
    <property type="match status" value="2"/>
</dbReference>
<dbReference type="Gene3D" id="3.40.50.300">
    <property type="entry name" value="P-loop containing nucleotide triphosphate hydrolases"/>
    <property type="match status" value="1"/>
</dbReference>
<proteinExistence type="predicted"/>
<dbReference type="InterPro" id="IPR041118">
    <property type="entry name" value="Rx_N"/>
</dbReference>
<dbReference type="Pfam" id="PF18052">
    <property type="entry name" value="Rx_N"/>
    <property type="match status" value="1"/>
</dbReference>
<dbReference type="FunFam" id="3.40.50.300:FF:001091">
    <property type="entry name" value="Probable disease resistance protein At1g61300"/>
    <property type="match status" value="1"/>
</dbReference>
<dbReference type="GO" id="GO:0006952">
    <property type="term" value="P:defense response"/>
    <property type="evidence" value="ECO:0007669"/>
    <property type="project" value="UniProtKB-KW"/>
</dbReference>
<reference evidence="10" key="3">
    <citation type="submission" date="2015-04" db="UniProtKB">
        <authorList>
            <consortium name="EnsemblPlants"/>
        </authorList>
    </citation>
    <scope>IDENTIFICATION</scope>
    <source>
        <strain evidence="10">cv. Jemalong A17</strain>
    </source>
</reference>
<dbReference type="HOGENOM" id="CLU_000837_25_4_1"/>
<evidence type="ECO:0000259" key="5">
    <source>
        <dbReference type="Pfam" id="PF18052"/>
    </source>
</evidence>
<dbReference type="Gramene" id="rna15450">
    <property type="protein sequence ID" value="RHN67273.1"/>
    <property type="gene ID" value="gene15450"/>
</dbReference>
<dbReference type="GO" id="GO:0051707">
    <property type="term" value="P:response to other organism"/>
    <property type="evidence" value="ECO:0007669"/>
    <property type="project" value="UniProtKB-ARBA"/>
</dbReference>
<evidence type="ECO:0000259" key="4">
    <source>
        <dbReference type="Pfam" id="PF00931"/>
    </source>
</evidence>
<keyword evidence="1" id="KW-0677">Repeat</keyword>
<dbReference type="AlphaFoldDB" id="G7J1I4"/>
<dbReference type="EMBL" id="PSQE01000003">
    <property type="protein sequence ID" value="RHN67273.1"/>
    <property type="molecule type" value="Genomic_DNA"/>
</dbReference>
<dbReference type="Pfam" id="PF00931">
    <property type="entry name" value="NB-ARC"/>
    <property type="match status" value="1"/>
</dbReference>
<dbReference type="InterPro" id="IPR027417">
    <property type="entry name" value="P-loop_NTPase"/>
</dbReference>
<feature type="domain" description="Disease resistance protein winged helix" evidence="6">
    <location>
        <begin position="458"/>
        <end position="529"/>
    </location>
</feature>
<evidence type="ECO:0000313" key="8">
    <source>
        <dbReference type="EMBL" id="AES70497.2"/>
    </source>
</evidence>
<dbReference type="Pfam" id="PF23559">
    <property type="entry name" value="WHD_DRP"/>
    <property type="match status" value="1"/>
</dbReference>
<dbReference type="InterPro" id="IPR038005">
    <property type="entry name" value="RX-like_CC"/>
</dbReference>
<sequence length="943" mass="108183">MCDTVISFAFDQLLPLARDHLLPLLKEVTNMIRGVPKEVADMKNELESIEDFINNTDRMTEAEEDNTRDGIKAKIRQLREASFQIQDVIDEYMICEGQQPHDPGCAALLPVTKDFFKTRILRLQIAYKIQDIKSLVSAMDDTGGKNHGFFQIKSSLTRGSSSSAATENTILNNLREAPFYIGEAQVVGFEAPRDELVNLLIDGRKELTVVSVVGMGGQGKTTLAKQVFDSKEVIGYFDCRVWITVSRHTVEGLLRDMLQNIYKQTEEDLPCRISEMDRRSLIDNVRNFLQNKRYIIFFDEVWNEQFWNDIGFSLIDSKKGSRVLITTRKIDVAMSCKRSSFFLEVHELKPLSHEKSLELFYKKAFFDLNDLNGPCPKNLMNVSSKIVEKCEGLPLAIVAIGGLLSTKERYSHQWERFSENLSSELDNNPSIHVITKILGFSFHDLPYNLKQCFLYFGIFPGNYEVNTMKLIKQWVAEGFVKEETGKTVEEIAEQYLTELIHRRLVLVSSFSSNSKARSCHVRGLIREMILDKIQDLSFCNFTQDNEDQSVLSLMTRRLTISTSSNTLLSRNVECSNIRSLHVFKNEELPDSFVASIPSKFKLLKVFDFEDVALHHYVPKNLGDLFHLRYLSFRNTKVRYLPGSIGKLHNLETLDLRQTMVRKLPKEINKLQKLRHLLAYDKSKGVGYGIQLNDGIGIGDIVSLQTLREVEADDGGVELITDLERLKQLKMLGLTNVKQEYTEAVCSSINEMQHLEKLYIAAINKDEVIDFSNFDVSLHKLQKLRLVGKLERFPYWIRELQNLVKLSLSYSMLTHDPLKSLTDLPNLLCLSILFRAYEGEHLHFQDEGFKSLKQLVFRRLYNLKSIKIGKGALSSLEKFKLVNIPQLMEVPSGVYNLPRLVCHIINMTDEFEQSIDRVRGQHQWIIEKVPCVGIVDRSWAPENV</sequence>
<dbReference type="PRINTS" id="PR00364">
    <property type="entry name" value="DISEASERSIST"/>
</dbReference>
<keyword evidence="3" id="KW-0611">Plant defense</keyword>
<dbReference type="Proteomes" id="UP000002051">
    <property type="component" value="Chromosome 3"/>
</dbReference>
<dbReference type="InterPro" id="IPR058922">
    <property type="entry name" value="WHD_DRP"/>
</dbReference>
<evidence type="ECO:0000313" key="11">
    <source>
        <dbReference type="Proteomes" id="UP000002051"/>
    </source>
</evidence>
<reference evidence="8 11" key="1">
    <citation type="journal article" date="2011" name="Nature">
        <title>The Medicago genome provides insight into the evolution of rhizobial symbioses.</title>
        <authorList>
            <person name="Young N.D."/>
            <person name="Debelle F."/>
            <person name="Oldroyd G.E."/>
            <person name="Geurts R."/>
            <person name="Cannon S.B."/>
            <person name="Udvardi M.K."/>
            <person name="Benedito V.A."/>
            <person name="Mayer K.F."/>
            <person name="Gouzy J."/>
            <person name="Schoof H."/>
            <person name="Van de Peer Y."/>
            <person name="Proost S."/>
            <person name="Cook D.R."/>
            <person name="Meyers B.C."/>
            <person name="Spannagl M."/>
            <person name="Cheung F."/>
            <person name="De Mita S."/>
            <person name="Krishnakumar V."/>
            <person name="Gundlach H."/>
            <person name="Zhou S."/>
            <person name="Mudge J."/>
            <person name="Bharti A.K."/>
            <person name="Murray J.D."/>
            <person name="Naoumkina M.A."/>
            <person name="Rosen B."/>
            <person name="Silverstein K.A."/>
            <person name="Tang H."/>
            <person name="Rombauts S."/>
            <person name="Zhao P.X."/>
            <person name="Zhou P."/>
            <person name="Barbe V."/>
            <person name="Bardou P."/>
            <person name="Bechner M."/>
            <person name="Bellec A."/>
            <person name="Berger A."/>
            <person name="Berges H."/>
            <person name="Bidwell S."/>
            <person name="Bisseling T."/>
            <person name="Choisne N."/>
            <person name="Couloux A."/>
            <person name="Denny R."/>
            <person name="Deshpande S."/>
            <person name="Dai X."/>
            <person name="Doyle J.J."/>
            <person name="Dudez A.M."/>
            <person name="Farmer A.D."/>
            <person name="Fouteau S."/>
            <person name="Franken C."/>
            <person name="Gibelin C."/>
            <person name="Gish J."/>
            <person name="Goldstein S."/>
            <person name="Gonzalez A.J."/>
            <person name="Green P.J."/>
            <person name="Hallab A."/>
            <person name="Hartog M."/>
            <person name="Hua A."/>
            <person name="Humphray S.J."/>
            <person name="Jeong D.H."/>
            <person name="Jing Y."/>
            <person name="Jocker A."/>
            <person name="Kenton S.M."/>
            <person name="Kim D.J."/>
            <person name="Klee K."/>
            <person name="Lai H."/>
            <person name="Lang C."/>
            <person name="Lin S."/>
            <person name="Macmil S.L."/>
            <person name="Magdelenat G."/>
            <person name="Matthews L."/>
            <person name="McCorrison J."/>
            <person name="Monaghan E.L."/>
            <person name="Mun J.H."/>
            <person name="Najar F.Z."/>
            <person name="Nicholson C."/>
            <person name="Noirot C."/>
            <person name="O'Bleness M."/>
            <person name="Paule C.R."/>
            <person name="Poulain J."/>
            <person name="Prion F."/>
            <person name="Qin B."/>
            <person name="Qu C."/>
            <person name="Retzel E.F."/>
            <person name="Riddle C."/>
            <person name="Sallet E."/>
            <person name="Samain S."/>
            <person name="Samson N."/>
            <person name="Sanders I."/>
            <person name="Saurat O."/>
            <person name="Scarpelli C."/>
            <person name="Schiex T."/>
            <person name="Segurens B."/>
            <person name="Severin A.J."/>
            <person name="Sherrier D.J."/>
            <person name="Shi R."/>
            <person name="Sims S."/>
            <person name="Singer S.R."/>
            <person name="Sinharoy S."/>
            <person name="Sterck L."/>
            <person name="Viollet A."/>
            <person name="Wang B.B."/>
            <person name="Wang K."/>
            <person name="Wang M."/>
            <person name="Wang X."/>
            <person name="Warfsmann J."/>
            <person name="Weissenbach J."/>
            <person name="White D.D."/>
            <person name="White J.D."/>
            <person name="Wiley G.B."/>
            <person name="Wincker P."/>
            <person name="Xing Y."/>
            <person name="Yang L."/>
            <person name="Yao Z."/>
            <person name="Ying F."/>
            <person name="Zhai J."/>
            <person name="Zhou L."/>
            <person name="Zuber A."/>
            <person name="Denarie J."/>
            <person name="Dixon R.A."/>
            <person name="May G.D."/>
            <person name="Schwartz D.C."/>
            <person name="Rogers J."/>
            <person name="Quetier F."/>
            <person name="Town C.D."/>
            <person name="Roe B.A."/>
        </authorList>
    </citation>
    <scope>NUCLEOTIDE SEQUENCE [LARGE SCALE GENOMIC DNA]</scope>
    <source>
        <strain evidence="8">A17</strain>
        <strain evidence="10 11">cv. Jemalong A17</strain>
    </source>
</reference>
<evidence type="ECO:0000256" key="3">
    <source>
        <dbReference type="ARBA" id="ARBA00022821"/>
    </source>
</evidence>
<dbReference type="InterPro" id="IPR055414">
    <property type="entry name" value="LRR_R13L4/SHOC2-like"/>
</dbReference>
<evidence type="ECO:0000259" key="7">
    <source>
        <dbReference type="Pfam" id="PF23598"/>
    </source>
</evidence>
<dbReference type="Gene3D" id="1.20.5.4130">
    <property type="match status" value="1"/>
</dbReference>
<dbReference type="PANTHER" id="PTHR23155">
    <property type="entry name" value="DISEASE RESISTANCE PROTEIN RP"/>
    <property type="match status" value="1"/>
</dbReference>
<dbReference type="PANTHER" id="PTHR23155:SF1052">
    <property type="entry name" value="DISEASE RESISTANCE PROTEIN RPM1"/>
    <property type="match status" value="1"/>
</dbReference>
<dbReference type="EnsemblPlants" id="AES70497">
    <property type="protein sequence ID" value="AES70497"/>
    <property type="gene ID" value="MTR_3g055930"/>
</dbReference>
<dbReference type="InterPro" id="IPR044974">
    <property type="entry name" value="Disease_R_plants"/>
</dbReference>
<feature type="domain" description="Disease resistance R13L4/SHOC-2-like LRR" evidence="7">
    <location>
        <begin position="577"/>
        <end position="899"/>
    </location>
</feature>
<organism evidence="8 11">
    <name type="scientific">Medicago truncatula</name>
    <name type="common">Barrel medic</name>
    <name type="synonym">Medicago tribuloides</name>
    <dbReference type="NCBI Taxonomy" id="3880"/>
    <lineage>
        <taxon>Eukaryota</taxon>
        <taxon>Viridiplantae</taxon>
        <taxon>Streptophyta</taxon>
        <taxon>Embryophyta</taxon>
        <taxon>Tracheophyta</taxon>
        <taxon>Spermatophyta</taxon>
        <taxon>Magnoliopsida</taxon>
        <taxon>eudicotyledons</taxon>
        <taxon>Gunneridae</taxon>
        <taxon>Pentapetalae</taxon>
        <taxon>rosids</taxon>
        <taxon>fabids</taxon>
        <taxon>Fabales</taxon>
        <taxon>Fabaceae</taxon>
        <taxon>Papilionoideae</taxon>
        <taxon>50 kb inversion clade</taxon>
        <taxon>NPAAA clade</taxon>
        <taxon>Hologalegina</taxon>
        <taxon>IRL clade</taxon>
        <taxon>Trifolieae</taxon>
        <taxon>Medicago</taxon>
    </lineage>
</organism>
<dbReference type="STRING" id="3880.G7J1I4"/>
<gene>
    <name evidence="10" type="primary">11438006</name>
    <name evidence="8" type="ordered locus">MTR_3g055930</name>
    <name evidence="9" type="ORF">MtrunA17_Chr3g0101011</name>
</gene>
<protein>
    <submittedName>
        <fullName evidence="8">NB-ARC domain disease resistance protein</fullName>
    </submittedName>
    <submittedName>
        <fullName evidence="9">Putative P-loop containing nucleoside triphosphate hydrolase, leucine-rich repeat domain, L</fullName>
    </submittedName>
</protein>
<evidence type="ECO:0000256" key="1">
    <source>
        <dbReference type="ARBA" id="ARBA00022737"/>
    </source>
</evidence>
<feature type="domain" description="NB-ARC" evidence="4">
    <location>
        <begin position="192"/>
        <end position="365"/>
    </location>
</feature>
<dbReference type="GO" id="GO:0016787">
    <property type="term" value="F:hydrolase activity"/>
    <property type="evidence" value="ECO:0007669"/>
    <property type="project" value="UniProtKB-KW"/>
</dbReference>
<reference evidence="8 11" key="2">
    <citation type="journal article" date="2014" name="BMC Genomics">
        <title>An improved genome release (version Mt4.0) for the model legume Medicago truncatula.</title>
        <authorList>
            <person name="Tang H."/>
            <person name="Krishnakumar V."/>
            <person name="Bidwell S."/>
            <person name="Rosen B."/>
            <person name="Chan A."/>
            <person name="Zhou S."/>
            <person name="Gentzbittel L."/>
            <person name="Childs K.L."/>
            <person name="Yandell M."/>
            <person name="Gundlach H."/>
            <person name="Mayer K.F."/>
            <person name="Schwartz D.C."/>
            <person name="Town C.D."/>
        </authorList>
    </citation>
    <scope>GENOME REANNOTATION</scope>
    <source>
        <strain evidence="10 11">cv. Jemalong A17</strain>
    </source>
</reference>
<feature type="domain" description="Disease resistance N-terminal" evidence="5">
    <location>
        <begin position="19"/>
        <end position="102"/>
    </location>
</feature>
<name>G7J1I4_MEDTR</name>